<comment type="caution">
    <text evidence="1">The sequence shown here is derived from an EMBL/GenBank/DDBJ whole genome shotgun (WGS) entry which is preliminary data.</text>
</comment>
<dbReference type="Gene3D" id="3.40.50.1820">
    <property type="entry name" value="alpha/beta hydrolase"/>
    <property type="match status" value="1"/>
</dbReference>
<protein>
    <recommendedName>
        <fullName evidence="3">Phospholipase/carboxylesterase/thioesterase domain-containing protein</fullName>
    </recommendedName>
</protein>
<evidence type="ECO:0000313" key="2">
    <source>
        <dbReference type="Proteomes" id="UP000179076"/>
    </source>
</evidence>
<reference evidence="1 2" key="1">
    <citation type="journal article" date="2016" name="Nat. Commun.">
        <title>Thousands of microbial genomes shed light on interconnected biogeochemical processes in an aquifer system.</title>
        <authorList>
            <person name="Anantharaman K."/>
            <person name="Brown C.T."/>
            <person name="Hug L.A."/>
            <person name="Sharon I."/>
            <person name="Castelle C.J."/>
            <person name="Probst A.J."/>
            <person name="Thomas B.C."/>
            <person name="Singh A."/>
            <person name="Wilkins M.J."/>
            <person name="Karaoz U."/>
            <person name="Brodie E.L."/>
            <person name="Williams K.H."/>
            <person name="Hubbard S.S."/>
            <person name="Banfield J.F."/>
        </authorList>
    </citation>
    <scope>NUCLEOTIDE SEQUENCE [LARGE SCALE GENOMIC DNA]</scope>
</reference>
<gene>
    <name evidence="1" type="ORF">A2W18_07465</name>
</gene>
<dbReference type="Proteomes" id="UP000179076">
    <property type="component" value="Unassembled WGS sequence"/>
</dbReference>
<evidence type="ECO:0008006" key="3">
    <source>
        <dbReference type="Google" id="ProtNLM"/>
    </source>
</evidence>
<dbReference type="SUPFAM" id="SSF53474">
    <property type="entry name" value="alpha/beta-Hydrolases"/>
    <property type="match status" value="1"/>
</dbReference>
<proteinExistence type="predicted"/>
<organism evidence="1 2">
    <name type="scientific">Candidatus Muproteobacteria bacterium RBG_16_60_9</name>
    <dbReference type="NCBI Taxonomy" id="1817755"/>
    <lineage>
        <taxon>Bacteria</taxon>
        <taxon>Pseudomonadati</taxon>
        <taxon>Pseudomonadota</taxon>
        <taxon>Candidatus Muproteobacteria</taxon>
    </lineage>
</organism>
<dbReference type="EMBL" id="MFSP01000092">
    <property type="protein sequence ID" value="OGI66191.1"/>
    <property type="molecule type" value="Genomic_DNA"/>
</dbReference>
<name>A0A1F6V972_9PROT</name>
<evidence type="ECO:0000313" key="1">
    <source>
        <dbReference type="EMBL" id="OGI66191.1"/>
    </source>
</evidence>
<accession>A0A1F6V972</accession>
<dbReference type="InterPro" id="IPR029058">
    <property type="entry name" value="AB_hydrolase_fold"/>
</dbReference>
<dbReference type="AlphaFoldDB" id="A0A1F6V972"/>
<sequence>MFQRRGRGILARAAMRPDRVQYAKKEKSVIARYGLLLIAVVLCAQPVFAAEELVTTAHFESGETVPYILNYKSSSPRYVVILFPGGSGVVNPRMKDGKLVYGFKGNFVVRTRKFIVDDEFSTVTTNSTQSEERIQTVLDDIKRRFPKAQIYIMGTSNGTFDTMALAPYLSTRIAGAIHTSSLSRIASFNAKQYTNRHLVVHHKHDGCHATPFSSAQHSHEKYGNDFIAMDGGIAVGNPCEPLGHHGFNGIEEETIDAIKKWIKQGG</sequence>